<proteinExistence type="predicted"/>
<protein>
    <submittedName>
        <fullName evidence="1">Uncharacterized protein</fullName>
    </submittedName>
</protein>
<accession>A0ABY9UMN2</accession>
<keyword evidence="2" id="KW-1185">Reference proteome</keyword>
<evidence type="ECO:0000313" key="2">
    <source>
        <dbReference type="Proteomes" id="UP001249394"/>
    </source>
</evidence>
<name>A0ABY9UMN2_STRVL</name>
<geneLocation type="plasmid" evidence="1 2">
    <name>punmamed1</name>
</geneLocation>
<dbReference type="EMBL" id="CP134214">
    <property type="protein sequence ID" value="WND24149.1"/>
    <property type="molecule type" value="Genomic_DNA"/>
</dbReference>
<evidence type="ECO:0000313" key="1">
    <source>
        <dbReference type="EMBL" id="WND24149.1"/>
    </source>
</evidence>
<gene>
    <name evidence="1" type="ORF">RI060_43290</name>
</gene>
<dbReference type="Proteomes" id="UP001249394">
    <property type="component" value="Plasmid punmamed1"/>
</dbReference>
<organism evidence="1 2">
    <name type="scientific">Streptomyces violaceus</name>
    <name type="common">Streptomyces venezuelae</name>
    <dbReference type="NCBI Taxonomy" id="1936"/>
    <lineage>
        <taxon>Bacteria</taxon>
        <taxon>Bacillati</taxon>
        <taxon>Actinomycetota</taxon>
        <taxon>Actinomycetes</taxon>
        <taxon>Kitasatosporales</taxon>
        <taxon>Streptomycetaceae</taxon>
        <taxon>Streptomyces</taxon>
    </lineage>
</organism>
<reference evidence="1 2" key="1">
    <citation type="submission" date="2023-09" db="EMBL/GenBank/DDBJ databases">
        <title>The genome sequence of Streptomyces anthocyanicus.</title>
        <authorList>
            <person name="Mo P."/>
        </authorList>
    </citation>
    <scope>NUCLEOTIDE SEQUENCE [LARGE SCALE GENOMIC DNA]</scope>
    <source>
        <strain evidence="1 2">JCM 4387</strain>
        <plasmid evidence="1 2">punmamed1</plasmid>
    </source>
</reference>
<keyword evidence="1" id="KW-0614">Plasmid</keyword>
<sequence>MTTHIPSSPAGAGDVPEGVLEDAAFDAMRTDAVLTGRAMSAGAFLAGLIANAQLATVSRPEKLAADLFPDVDPEVVQRIWDRALAVGLHAGRRSASPRLYRDEMDRVAGQFAKVGYAAMGGTVARSRRLVAPDVPVHPADGETTRER</sequence>